<reference evidence="1 2" key="1">
    <citation type="submission" date="2021-03" db="EMBL/GenBank/DDBJ databases">
        <title>Antimicrobial resistance genes in bacteria isolated from Japanese honey, and their potential for conferring macrolide and lincosamide resistance in the American foulbrood pathogen Paenibacillus larvae.</title>
        <authorList>
            <person name="Okamoto M."/>
            <person name="Kumagai M."/>
            <person name="Kanamori H."/>
            <person name="Takamatsu D."/>
        </authorList>
    </citation>
    <scope>NUCLEOTIDE SEQUENCE [LARGE SCALE GENOMIC DNA]</scope>
    <source>
        <strain evidence="1 2">J8TS2</strain>
    </source>
</reference>
<evidence type="ECO:0000313" key="1">
    <source>
        <dbReference type="EMBL" id="GIN55790.1"/>
    </source>
</evidence>
<organism evidence="1 2">
    <name type="scientific">Lederbergia ruris</name>
    <dbReference type="NCBI Taxonomy" id="217495"/>
    <lineage>
        <taxon>Bacteria</taxon>
        <taxon>Bacillati</taxon>
        <taxon>Bacillota</taxon>
        <taxon>Bacilli</taxon>
        <taxon>Bacillales</taxon>
        <taxon>Bacillaceae</taxon>
        <taxon>Lederbergia</taxon>
    </lineage>
</organism>
<dbReference type="EMBL" id="BORB01000001">
    <property type="protein sequence ID" value="GIN55790.1"/>
    <property type="molecule type" value="Genomic_DNA"/>
</dbReference>
<proteinExistence type="predicted"/>
<protein>
    <recommendedName>
        <fullName evidence="3">LysM domain-containing protein</fullName>
    </recommendedName>
</protein>
<comment type="caution">
    <text evidence="1">The sequence shown here is derived from an EMBL/GenBank/DDBJ whole genome shotgun (WGS) entry which is preliminary data.</text>
</comment>
<evidence type="ECO:0000313" key="2">
    <source>
        <dbReference type="Proteomes" id="UP000679950"/>
    </source>
</evidence>
<sequence length="111" mass="12375">MKKIIALFTSLVILYSVYHDLTVGVLPALSANSTEQEESSGPIKEENDLFTKKIKPGDTVLSILEAHQQGPLPVAIEQIVADFERLNNGVKPEQIQMGETYKFPIYLKETD</sequence>
<dbReference type="RefSeq" id="WP_158322676.1">
    <property type="nucleotide sequence ID" value="NZ_BORB01000001.1"/>
</dbReference>
<keyword evidence="2" id="KW-1185">Reference proteome</keyword>
<accession>A0ABQ4KCT2</accession>
<evidence type="ECO:0008006" key="3">
    <source>
        <dbReference type="Google" id="ProtNLM"/>
    </source>
</evidence>
<gene>
    <name evidence="1" type="ORF">J8TS2_01090</name>
</gene>
<name>A0ABQ4KCT2_9BACI</name>
<dbReference type="Proteomes" id="UP000679950">
    <property type="component" value="Unassembled WGS sequence"/>
</dbReference>